<protein>
    <submittedName>
        <fullName evidence="2">Uncharacterized protein</fullName>
    </submittedName>
</protein>
<feature type="region of interest" description="Disordered" evidence="1">
    <location>
        <begin position="22"/>
        <end position="50"/>
    </location>
</feature>
<sequence length="134" mass="15313">MSYARCREDIMPRYRGRRWQAIETTQHARRQRSEGVAAHDHARPAPMSDSRQYAAYAEGEGKNAVGICCQDTVYTTNTPQTMVRHMPPPRSQRIALRYQRYTMSRLPTMLPSPVANASLSRCCQTSYHTSHVIA</sequence>
<reference evidence="2" key="1">
    <citation type="submission" date="2020-08" db="EMBL/GenBank/DDBJ databases">
        <title>Multicomponent nature underlies the extraordinary mechanical properties of spider dragline silk.</title>
        <authorList>
            <person name="Kono N."/>
            <person name="Nakamura H."/>
            <person name="Mori M."/>
            <person name="Yoshida Y."/>
            <person name="Ohtoshi R."/>
            <person name="Malay A.D."/>
            <person name="Moran D.A.P."/>
            <person name="Tomita M."/>
            <person name="Numata K."/>
            <person name="Arakawa K."/>
        </authorList>
    </citation>
    <scope>NUCLEOTIDE SEQUENCE</scope>
</reference>
<name>A0A8X6TR42_NEPPI</name>
<dbReference type="AlphaFoldDB" id="A0A8X6TR42"/>
<organism evidence="2 3">
    <name type="scientific">Nephila pilipes</name>
    <name type="common">Giant wood spider</name>
    <name type="synonym">Nephila maculata</name>
    <dbReference type="NCBI Taxonomy" id="299642"/>
    <lineage>
        <taxon>Eukaryota</taxon>
        <taxon>Metazoa</taxon>
        <taxon>Ecdysozoa</taxon>
        <taxon>Arthropoda</taxon>
        <taxon>Chelicerata</taxon>
        <taxon>Arachnida</taxon>
        <taxon>Araneae</taxon>
        <taxon>Araneomorphae</taxon>
        <taxon>Entelegynae</taxon>
        <taxon>Araneoidea</taxon>
        <taxon>Nephilidae</taxon>
        <taxon>Nephila</taxon>
    </lineage>
</organism>
<gene>
    <name evidence="2" type="ORF">NPIL_468081</name>
</gene>
<comment type="caution">
    <text evidence="2">The sequence shown here is derived from an EMBL/GenBank/DDBJ whole genome shotgun (WGS) entry which is preliminary data.</text>
</comment>
<proteinExistence type="predicted"/>
<evidence type="ECO:0000256" key="1">
    <source>
        <dbReference type="SAM" id="MobiDB-lite"/>
    </source>
</evidence>
<keyword evidence="3" id="KW-1185">Reference proteome</keyword>
<accession>A0A8X6TR42</accession>
<evidence type="ECO:0000313" key="3">
    <source>
        <dbReference type="Proteomes" id="UP000887013"/>
    </source>
</evidence>
<dbReference type="Proteomes" id="UP000887013">
    <property type="component" value="Unassembled WGS sequence"/>
</dbReference>
<evidence type="ECO:0000313" key="2">
    <source>
        <dbReference type="EMBL" id="GFT38470.1"/>
    </source>
</evidence>
<dbReference type="EMBL" id="BMAW01063052">
    <property type="protein sequence ID" value="GFT38470.1"/>
    <property type="molecule type" value="Genomic_DNA"/>
</dbReference>
<feature type="compositionally biased region" description="Basic and acidic residues" evidence="1">
    <location>
        <begin position="31"/>
        <end position="43"/>
    </location>
</feature>